<evidence type="ECO:0000256" key="1">
    <source>
        <dbReference type="SAM" id="MobiDB-lite"/>
    </source>
</evidence>
<dbReference type="Proteomes" id="UP001386955">
    <property type="component" value="Unassembled WGS sequence"/>
</dbReference>
<sequence>MDGTRGDREELGGQGNQEEWYESQRGRKRLNKDYGRDILPRKDGHRQRNSNKGVLDVSIFAISATVNDIINYIVRVNIDGQIFVIKLVEGGEIVCDAELNTRRENQLLKSRLHLSLLNESEEGVQKATGTHNPKWCGEPILMSCSTMPFHQQHWELGYANVPNKGPVLQTGD</sequence>
<evidence type="ECO:0000313" key="3">
    <source>
        <dbReference type="Proteomes" id="UP001386955"/>
    </source>
</evidence>
<name>A0AAN9SFN4_PSOTE</name>
<gene>
    <name evidence="2" type="ORF">VNO78_15836</name>
</gene>
<protein>
    <submittedName>
        <fullName evidence="2">Uncharacterized protein</fullName>
    </submittedName>
</protein>
<evidence type="ECO:0000313" key="2">
    <source>
        <dbReference type="EMBL" id="KAK7395285.1"/>
    </source>
</evidence>
<comment type="caution">
    <text evidence="2">The sequence shown here is derived from an EMBL/GenBank/DDBJ whole genome shotgun (WGS) entry which is preliminary data.</text>
</comment>
<reference evidence="2 3" key="1">
    <citation type="submission" date="2024-01" db="EMBL/GenBank/DDBJ databases">
        <title>The genomes of 5 underutilized Papilionoideae crops provide insights into root nodulation and disease resistanc.</title>
        <authorList>
            <person name="Jiang F."/>
        </authorList>
    </citation>
    <scope>NUCLEOTIDE SEQUENCE [LARGE SCALE GENOMIC DNA]</scope>
    <source>
        <strain evidence="2">DUOXIRENSHENG_FW03</strain>
        <tissue evidence="2">Leaves</tissue>
    </source>
</reference>
<proteinExistence type="predicted"/>
<feature type="region of interest" description="Disordered" evidence="1">
    <location>
        <begin position="1"/>
        <end position="27"/>
    </location>
</feature>
<dbReference type="AlphaFoldDB" id="A0AAN9SFN4"/>
<organism evidence="2 3">
    <name type="scientific">Psophocarpus tetragonolobus</name>
    <name type="common">Winged bean</name>
    <name type="synonym">Dolichos tetragonolobus</name>
    <dbReference type="NCBI Taxonomy" id="3891"/>
    <lineage>
        <taxon>Eukaryota</taxon>
        <taxon>Viridiplantae</taxon>
        <taxon>Streptophyta</taxon>
        <taxon>Embryophyta</taxon>
        <taxon>Tracheophyta</taxon>
        <taxon>Spermatophyta</taxon>
        <taxon>Magnoliopsida</taxon>
        <taxon>eudicotyledons</taxon>
        <taxon>Gunneridae</taxon>
        <taxon>Pentapetalae</taxon>
        <taxon>rosids</taxon>
        <taxon>fabids</taxon>
        <taxon>Fabales</taxon>
        <taxon>Fabaceae</taxon>
        <taxon>Papilionoideae</taxon>
        <taxon>50 kb inversion clade</taxon>
        <taxon>NPAAA clade</taxon>
        <taxon>indigoferoid/millettioid clade</taxon>
        <taxon>Phaseoleae</taxon>
        <taxon>Psophocarpus</taxon>
    </lineage>
</organism>
<accession>A0AAN9SFN4</accession>
<keyword evidence="3" id="KW-1185">Reference proteome</keyword>
<feature type="compositionally biased region" description="Basic and acidic residues" evidence="1">
    <location>
        <begin position="1"/>
        <end position="11"/>
    </location>
</feature>
<dbReference type="EMBL" id="JAYMYS010000004">
    <property type="protein sequence ID" value="KAK7395285.1"/>
    <property type="molecule type" value="Genomic_DNA"/>
</dbReference>